<keyword evidence="3" id="KW-1185">Reference proteome</keyword>
<organism evidence="2 3">
    <name type="scientific">Noviherbaspirillum pedocola</name>
    <dbReference type="NCBI Taxonomy" id="2801341"/>
    <lineage>
        <taxon>Bacteria</taxon>
        <taxon>Pseudomonadati</taxon>
        <taxon>Pseudomonadota</taxon>
        <taxon>Betaproteobacteria</taxon>
        <taxon>Burkholderiales</taxon>
        <taxon>Oxalobacteraceae</taxon>
        <taxon>Noviherbaspirillum</taxon>
    </lineage>
</organism>
<dbReference type="CDD" id="cd07817">
    <property type="entry name" value="SRPBCC_8"/>
    <property type="match status" value="1"/>
</dbReference>
<comment type="caution">
    <text evidence="2">The sequence shown here is derived from an EMBL/GenBank/DDBJ whole genome shotgun (WGS) entry which is preliminary data.</text>
</comment>
<protein>
    <submittedName>
        <fullName evidence="2">SRPBCC family protein</fullName>
    </submittedName>
</protein>
<dbReference type="Gene3D" id="3.30.530.20">
    <property type="match status" value="1"/>
</dbReference>
<evidence type="ECO:0000313" key="2">
    <source>
        <dbReference type="EMBL" id="MBK4734521.1"/>
    </source>
</evidence>
<dbReference type="InterPro" id="IPR019587">
    <property type="entry name" value="Polyketide_cyclase/dehydratase"/>
</dbReference>
<dbReference type="AlphaFoldDB" id="A0A934SPU8"/>
<evidence type="ECO:0000256" key="1">
    <source>
        <dbReference type="SAM" id="MobiDB-lite"/>
    </source>
</evidence>
<proteinExistence type="predicted"/>
<dbReference type="InterPro" id="IPR023393">
    <property type="entry name" value="START-like_dom_sf"/>
</dbReference>
<feature type="region of interest" description="Disordered" evidence="1">
    <location>
        <begin position="134"/>
        <end position="182"/>
    </location>
</feature>
<gene>
    <name evidence="2" type="ORF">JJB74_07890</name>
</gene>
<dbReference type="PANTHER" id="PTHR33824">
    <property type="entry name" value="POLYKETIDE CYCLASE/DEHYDRASE AND LIPID TRANSPORT SUPERFAMILY PROTEIN"/>
    <property type="match status" value="1"/>
</dbReference>
<reference evidence="2" key="1">
    <citation type="submission" date="2021-01" db="EMBL/GenBank/DDBJ databases">
        <title>Genome sequence of strain Noviherbaspirillum sp. DKR-6.</title>
        <authorList>
            <person name="Chaudhary D.K."/>
        </authorList>
    </citation>
    <scope>NUCLEOTIDE SEQUENCE</scope>
    <source>
        <strain evidence="2">DKR-6</strain>
    </source>
</reference>
<dbReference type="Pfam" id="PF10604">
    <property type="entry name" value="Polyketide_cyc2"/>
    <property type="match status" value="1"/>
</dbReference>
<evidence type="ECO:0000313" key="3">
    <source>
        <dbReference type="Proteomes" id="UP000622890"/>
    </source>
</evidence>
<dbReference type="Proteomes" id="UP000622890">
    <property type="component" value="Unassembled WGS sequence"/>
</dbReference>
<accession>A0A934SPU8</accession>
<sequence length="182" mass="19376">MARISQSVEIKAPVHVAYNQLTQFEDYPRFMEEVESARQTDDTHVHWTTRAGGASHDWDSEIVEQQPDRCIAWRNTGGPVSTGRMEVEQTGADASRVTFTIEAAVDGAAQGAEQALAQQIGSDLQRLKQMLESSGGDIQGNSAGTGEATEYGTARVEGGSANPGASAEGYGDSRLTNTQGGK</sequence>
<name>A0A934SPU8_9BURK</name>
<dbReference type="SUPFAM" id="SSF55961">
    <property type="entry name" value="Bet v1-like"/>
    <property type="match status" value="1"/>
</dbReference>
<dbReference type="InterPro" id="IPR047137">
    <property type="entry name" value="ORF3"/>
</dbReference>
<dbReference type="EMBL" id="JAEPBG010000002">
    <property type="protein sequence ID" value="MBK4734521.1"/>
    <property type="molecule type" value="Genomic_DNA"/>
</dbReference>
<dbReference type="RefSeq" id="WP_200591264.1">
    <property type="nucleotide sequence ID" value="NZ_JAEPBG010000002.1"/>
</dbReference>
<dbReference type="PANTHER" id="PTHR33824:SF7">
    <property type="entry name" value="POLYKETIDE CYCLASE_DEHYDRASE AND LIPID TRANSPORT SUPERFAMILY PROTEIN"/>
    <property type="match status" value="1"/>
</dbReference>